<evidence type="ECO:0000256" key="9">
    <source>
        <dbReference type="ARBA" id="ARBA00023225"/>
    </source>
</evidence>
<evidence type="ECO:0000313" key="12">
    <source>
        <dbReference type="EMBL" id="TGG95977.1"/>
    </source>
</evidence>
<keyword evidence="7" id="KW-1005">Bacterial flagellum biogenesis</keyword>
<evidence type="ECO:0000256" key="5">
    <source>
        <dbReference type="ARBA" id="ARBA00022448"/>
    </source>
</evidence>
<evidence type="ECO:0000256" key="4">
    <source>
        <dbReference type="ARBA" id="ARBA00016507"/>
    </source>
</evidence>
<dbReference type="PANTHER" id="PTHR34982">
    <property type="entry name" value="YOP PROTEINS TRANSLOCATION PROTEIN L"/>
    <property type="match status" value="1"/>
</dbReference>
<dbReference type="Proteomes" id="UP000297475">
    <property type="component" value="Unassembled WGS sequence"/>
</dbReference>
<dbReference type="RefSeq" id="WP_135482076.1">
    <property type="nucleotide sequence ID" value="NZ_SRMF01000001.1"/>
</dbReference>
<reference evidence="12 13" key="1">
    <citation type="submission" date="2019-04" db="EMBL/GenBank/DDBJ databases">
        <title>Natronospirillum operosus gen. nov., sp. nov., a haloalkaliphilic satellite isolated from decaying biomass of laboratory culture of cyanobacterium Geitlerinema sp. and proposal of Natronospirillaceae fam. nov. and Saccharospirillaceae fam. nov.</title>
        <authorList>
            <person name="Kevbrin V."/>
            <person name="Boltyanskaya Y."/>
            <person name="Koziaeva V."/>
            <person name="Grouzdev D.S."/>
            <person name="Park M."/>
            <person name="Cho J."/>
        </authorList>
    </citation>
    <scope>NUCLEOTIDE SEQUENCE [LARGE SCALE GENOMIC DNA]</scope>
    <source>
        <strain evidence="12 13">G-116</strain>
    </source>
</reference>
<feature type="compositionally biased region" description="Acidic residues" evidence="10">
    <location>
        <begin position="56"/>
        <end position="70"/>
    </location>
</feature>
<feature type="compositionally biased region" description="Acidic residues" evidence="10">
    <location>
        <begin position="320"/>
        <end position="331"/>
    </location>
</feature>
<sequence length="372" mass="40039">MAVNQKGFTEAEKLNVRSWQLPDLEGPRVHEEDALGNRALREAAMRQRGNPLAGAADDEAATGAEAEDEVVPAPPSAAELQAIREAAREEGLEEGRQAGYQAGFEEGRTAGYQEGHAEGLDAGEAAGREQAEIDARAALDAHLQALSQRFGQAIQALNEHEQALEQELAPVARDLILKLTQGLVVQSLQQNSEQIEDIVHQAVQLMPAAHERMRIFLHPEDCSMLKGLQLHWLEQVDLQPDDSLSPGGCLIKTHHSLLDYSLDQRYQRQIMALLDLNNGFSKAAEPPEALRSLSADRFSALLDESAAATASQRQTAAPEAEVDDLEEEDAEGSASRAEGSDPDAEGSDPDAEGSDPVIDEDAAPGDDDEPTG</sequence>
<dbReference type="AlphaFoldDB" id="A0A4Z0WJK3"/>
<evidence type="ECO:0000256" key="7">
    <source>
        <dbReference type="ARBA" id="ARBA00022795"/>
    </source>
</evidence>
<accession>A0A4Z0WJK3</accession>
<feature type="domain" description="Flagellar assembly protein FliH/Type III secretion system HrpE" evidence="11">
    <location>
        <begin position="146"/>
        <end position="268"/>
    </location>
</feature>
<keyword evidence="8" id="KW-0653">Protein transport</keyword>
<dbReference type="Pfam" id="PF02108">
    <property type="entry name" value="FliH"/>
    <property type="match status" value="1"/>
</dbReference>
<dbReference type="GO" id="GO:0044781">
    <property type="term" value="P:bacterial-type flagellum organization"/>
    <property type="evidence" value="ECO:0007669"/>
    <property type="project" value="UniProtKB-KW"/>
</dbReference>
<organism evidence="12 13">
    <name type="scientific">Natronospirillum operosum</name>
    <dbReference type="NCBI Taxonomy" id="2759953"/>
    <lineage>
        <taxon>Bacteria</taxon>
        <taxon>Pseudomonadati</taxon>
        <taxon>Pseudomonadota</taxon>
        <taxon>Gammaproteobacteria</taxon>
        <taxon>Oceanospirillales</taxon>
        <taxon>Natronospirillaceae</taxon>
        <taxon>Natronospirillum</taxon>
    </lineage>
</organism>
<keyword evidence="6" id="KW-0963">Cytoplasm</keyword>
<evidence type="ECO:0000256" key="3">
    <source>
        <dbReference type="ARBA" id="ARBA00006602"/>
    </source>
</evidence>
<keyword evidence="9" id="KW-1006">Bacterial flagellum protein export</keyword>
<dbReference type="GO" id="GO:0005829">
    <property type="term" value="C:cytosol"/>
    <property type="evidence" value="ECO:0007669"/>
    <property type="project" value="TreeGrafter"/>
</dbReference>
<feature type="compositionally biased region" description="Low complexity" evidence="10">
    <location>
        <begin position="309"/>
        <end position="319"/>
    </location>
</feature>
<evidence type="ECO:0000259" key="11">
    <source>
        <dbReference type="Pfam" id="PF02108"/>
    </source>
</evidence>
<evidence type="ECO:0000256" key="2">
    <source>
        <dbReference type="ARBA" id="ARBA00004496"/>
    </source>
</evidence>
<comment type="subcellular location">
    <subcellularLocation>
        <location evidence="2">Cytoplasm</location>
    </subcellularLocation>
</comment>
<dbReference type="InterPro" id="IPR051472">
    <property type="entry name" value="T3SS_Stator/FliH"/>
</dbReference>
<comment type="similarity">
    <text evidence="3">Belongs to the FliH family.</text>
</comment>
<dbReference type="InterPro" id="IPR018035">
    <property type="entry name" value="Flagellar_FliH/T3SS_HrpE"/>
</dbReference>
<feature type="compositionally biased region" description="Acidic residues" evidence="10">
    <location>
        <begin position="340"/>
        <end position="372"/>
    </location>
</feature>
<dbReference type="InterPro" id="IPR000563">
    <property type="entry name" value="Flag_FliH"/>
</dbReference>
<protein>
    <recommendedName>
        <fullName evidence="4">Flagellar assembly protein FliH</fullName>
    </recommendedName>
</protein>
<dbReference type="PANTHER" id="PTHR34982:SF1">
    <property type="entry name" value="FLAGELLAR ASSEMBLY PROTEIN FLIH"/>
    <property type="match status" value="1"/>
</dbReference>
<comment type="caution">
    <text evidence="12">The sequence shown here is derived from an EMBL/GenBank/DDBJ whole genome shotgun (WGS) entry which is preliminary data.</text>
</comment>
<evidence type="ECO:0000256" key="8">
    <source>
        <dbReference type="ARBA" id="ARBA00022927"/>
    </source>
</evidence>
<feature type="region of interest" description="Disordered" evidence="10">
    <location>
        <begin position="309"/>
        <end position="372"/>
    </location>
</feature>
<proteinExistence type="inferred from homology"/>
<dbReference type="GO" id="GO:0009288">
    <property type="term" value="C:bacterial-type flagellum"/>
    <property type="evidence" value="ECO:0007669"/>
    <property type="project" value="InterPro"/>
</dbReference>
<dbReference type="PRINTS" id="PR01003">
    <property type="entry name" value="FLGFLIH"/>
</dbReference>
<keyword evidence="5" id="KW-0813">Transport</keyword>
<dbReference type="GO" id="GO:0071973">
    <property type="term" value="P:bacterial-type flagellum-dependent cell motility"/>
    <property type="evidence" value="ECO:0007669"/>
    <property type="project" value="InterPro"/>
</dbReference>
<evidence type="ECO:0000313" key="13">
    <source>
        <dbReference type="Proteomes" id="UP000297475"/>
    </source>
</evidence>
<comment type="function">
    <text evidence="1">Needed for flagellar regrowth and assembly.</text>
</comment>
<gene>
    <name evidence="12" type="ORF">E4656_06155</name>
</gene>
<evidence type="ECO:0000256" key="1">
    <source>
        <dbReference type="ARBA" id="ARBA00003041"/>
    </source>
</evidence>
<evidence type="ECO:0000256" key="6">
    <source>
        <dbReference type="ARBA" id="ARBA00022490"/>
    </source>
</evidence>
<evidence type="ECO:0000256" key="10">
    <source>
        <dbReference type="SAM" id="MobiDB-lite"/>
    </source>
</evidence>
<dbReference type="GO" id="GO:0015031">
    <property type="term" value="P:protein transport"/>
    <property type="evidence" value="ECO:0007669"/>
    <property type="project" value="UniProtKB-KW"/>
</dbReference>
<dbReference type="GO" id="GO:0003774">
    <property type="term" value="F:cytoskeletal motor activity"/>
    <property type="evidence" value="ECO:0007669"/>
    <property type="project" value="InterPro"/>
</dbReference>
<dbReference type="EMBL" id="SRMF01000001">
    <property type="protein sequence ID" value="TGG95977.1"/>
    <property type="molecule type" value="Genomic_DNA"/>
</dbReference>
<keyword evidence="13" id="KW-1185">Reference proteome</keyword>
<dbReference type="OrthoDB" id="8480773at2"/>
<name>A0A4Z0WJK3_9GAMM</name>
<feature type="region of interest" description="Disordered" evidence="10">
    <location>
        <begin position="43"/>
        <end position="74"/>
    </location>
</feature>